<evidence type="ECO:0000313" key="2">
    <source>
        <dbReference type="Proteomes" id="UP000198852"/>
    </source>
</evidence>
<gene>
    <name evidence="1" type="ORF">SAMN05660874_04597</name>
</gene>
<accession>A0A1I6U591</accession>
<dbReference type="RefSeq" id="WP_093421678.1">
    <property type="nucleotide sequence ID" value="NZ_FOZX01000009.1"/>
</dbReference>
<evidence type="ECO:0000313" key="1">
    <source>
        <dbReference type="EMBL" id="SFS96538.1"/>
    </source>
</evidence>
<dbReference type="EMBL" id="FOZX01000009">
    <property type="protein sequence ID" value="SFS96538.1"/>
    <property type="molecule type" value="Genomic_DNA"/>
</dbReference>
<reference evidence="2" key="1">
    <citation type="submission" date="2016-10" db="EMBL/GenBank/DDBJ databases">
        <authorList>
            <person name="Varghese N."/>
            <person name="Submissions S."/>
        </authorList>
    </citation>
    <scope>NUCLEOTIDE SEQUENCE [LARGE SCALE GENOMIC DNA]</scope>
    <source>
        <strain evidence="2">DSM 44771</strain>
    </source>
</reference>
<dbReference type="AlphaFoldDB" id="A0A1I6U591"/>
<dbReference type="OrthoDB" id="3692879at2"/>
<organism evidence="1 2">
    <name type="scientific">Saccharopolyspora flava</name>
    <dbReference type="NCBI Taxonomy" id="95161"/>
    <lineage>
        <taxon>Bacteria</taxon>
        <taxon>Bacillati</taxon>
        <taxon>Actinomycetota</taxon>
        <taxon>Actinomycetes</taxon>
        <taxon>Pseudonocardiales</taxon>
        <taxon>Pseudonocardiaceae</taxon>
        <taxon>Saccharopolyspora</taxon>
    </lineage>
</organism>
<keyword evidence="2" id="KW-1185">Reference proteome</keyword>
<sequence length="88" mass="9434">MGVNRDVRVHVGELVLDGFEHVDRDRLAAAFQAELVRLVGERGIPAEARDVDAVTDLPELPRTNSPARLGEALARAVHAGLTGRGRSA</sequence>
<dbReference type="Proteomes" id="UP000198852">
    <property type="component" value="Unassembled WGS sequence"/>
</dbReference>
<name>A0A1I6U591_9PSEU</name>
<protein>
    <submittedName>
        <fullName evidence="1">Uncharacterized protein</fullName>
    </submittedName>
</protein>
<dbReference type="STRING" id="95161.SAMN05660874_04597"/>
<proteinExistence type="predicted"/>